<organism evidence="2 3">
    <name type="scientific">Acinetobacter haemolyticus</name>
    <dbReference type="NCBI Taxonomy" id="29430"/>
    <lineage>
        <taxon>Bacteria</taxon>
        <taxon>Pseudomonadati</taxon>
        <taxon>Pseudomonadota</taxon>
        <taxon>Gammaproteobacteria</taxon>
        <taxon>Moraxellales</taxon>
        <taxon>Moraxellaceae</taxon>
        <taxon>Acinetobacter</taxon>
    </lineage>
</organism>
<protein>
    <submittedName>
        <fullName evidence="2">AAA family ATPase</fullName>
    </submittedName>
</protein>
<dbReference type="RefSeq" id="WP_005088744.1">
    <property type="nucleotide sequence ID" value="NZ_CP031972.1"/>
</dbReference>
<dbReference type="SUPFAM" id="SSF52540">
    <property type="entry name" value="P-loop containing nucleoside triphosphate hydrolases"/>
    <property type="match status" value="1"/>
</dbReference>
<dbReference type="Pfam" id="PF11426">
    <property type="entry name" value="Tn7_TnsC_Int"/>
    <property type="match status" value="1"/>
</dbReference>
<dbReference type="Proteomes" id="UP000463868">
    <property type="component" value="Chromosome"/>
</dbReference>
<gene>
    <name evidence="2" type="ORF">AhaeAN43_00485</name>
</gene>
<dbReference type="GO" id="GO:0016887">
    <property type="term" value="F:ATP hydrolysis activity"/>
    <property type="evidence" value="ECO:0007669"/>
    <property type="project" value="InterPro"/>
</dbReference>
<dbReference type="InterPro" id="IPR049945">
    <property type="entry name" value="AAA_22"/>
</dbReference>
<dbReference type="Pfam" id="PF13401">
    <property type="entry name" value="AAA_22"/>
    <property type="match status" value="1"/>
</dbReference>
<feature type="domain" description="ORC1/DEAH AAA+ ATPase" evidence="1">
    <location>
        <begin position="127"/>
        <end position="275"/>
    </location>
</feature>
<evidence type="ECO:0000313" key="2">
    <source>
        <dbReference type="EMBL" id="QHI11969.1"/>
    </source>
</evidence>
<name>A0A857IFV1_ACIHA</name>
<reference evidence="2 3" key="1">
    <citation type="submission" date="2018-08" db="EMBL/GenBank/DDBJ databases">
        <title>Analysis of the genomic diversity of Mexican Acinetobacter haemolyticus clinical isolates.</title>
        <authorList>
            <person name="Castro-Jaimes S."/>
            <person name="Cevallos M.A."/>
        </authorList>
    </citation>
    <scope>NUCLEOTIDE SEQUENCE [LARGE SCALE GENOMIC DNA]</scope>
    <source>
        <strain evidence="2 3">AN43</strain>
    </source>
</reference>
<dbReference type="InterPro" id="IPR027417">
    <property type="entry name" value="P-loop_NTPase"/>
</dbReference>
<evidence type="ECO:0000313" key="3">
    <source>
        <dbReference type="Proteomes" id="UP000463868"/>
    </source>
</evidence>
<dbReference type="Gene3D" id="3.40.50.300">
    <property type="entry name" value="P-loop containing nucleotide triphosphate hydrolases"/>
    <property type="match status" value="1"/>
</dbReference>
<sequence length="552" mass="63375">MHPLKVQAVYQDTGVPAYKGNPFIEALPPLLEAFTQTRNLKSGTVPSFQDLNAPRVVRSHSIARLSDDFFQPLNNHILLTEKISLMIRGGYVGRNPCTGDLQKHLQNGYERIQKGDLNAFKFESVKSTAQSMLLIGCSGYGKTTSLIRTLSAYPQVIYHRNFNIEQVVYLKIDCSHNGSLKEICLNFFRALDQVLDTNYEKQYGLKRYNIQALLTKMSQLANAHALGLLAIDEIQHLSRSKSGGSQEMLNFFVTMVNTIGVPIMLIGTPKAREIFEADFRSARRGAGFGAIFWEPLPEYIDDQLNPEWVAFTDNLWKQQLLNQRDEFLSDEIRHVWYDLSQGIIDIVVKLFVLAQLRAIAANKERITSKLLHQIYNEELKPVHPMLEALRSGNVEKISRYSDLIIPDMDRKVFDLQKMIQTMPLDTTTEDIYKQLATEDERRIYTMFKEEFEPQRLIECIKTAYQTYPTAARQQIIPIIFSLLSSDIPISSGTKIKKAAEKVEYLKPKQWETLQQEDLRFIHSQYLTEYELHQTLKEKGIILDMKNLVLKAG</sequence>
<dbReference type="AlphaFoldDB" id="A0A857IFV1"/>
<proteinExistence type="predicted"/>
<dbReference type="InterPro" id="IPR021542">
    <property type="entry name" value="Tn7_TnsC"/>
</dbReference>
<dbReference type="Gene3D" id="6.10.20.30">
    <property type="match status" value="1"/>
</dbReference>
<dbReference type="EMBL" id="CP031976">
    <property type="protein sequence ID" value="QHI11969.1"/>
    <property type="molecule type" value="Genomic_DNA"/>
</dbReference>
<evidence type="ECO:0000259" key="1">
    <source>
        <dbReference type="Pfam" id="PF13401"/>
    </source>
</evidence>
<accession>A0A857IFV1</accession>